<dbReference type="Pfam" id="PF12412">
    <property type="entry name" value="DUF3667"/>
    <property type="match status" value="1"/>
</dbReference>
<dbReference type="InterPro" id="IPR022134">
    <property type="entry name" value="DUF3667"/>
</dbReference>
<feature type="transmembrane region" description="Helical" evidence="1">
    <location>
        <begin position="308"/>
        <end position="326"/>
    </location>
</feature>
<evidence type="ECO:0000313" key="2">
    <source>
        <dbReference type="EMBL" id="RSK47595.1"/>
    </source>
</evidence>
<feature type="transmembrane region" description="Helical" evidence="1">
    <location>
        <begin position="278"/>
        <end position="302"/>
    </location>
</feature>
<dbReference type="Proteomes" id="UP000273500">
    <property type="component" value="Unassembled WGS sequence"/>
</dbReference>
<gene>
    <name evidence="2" type="ORF">EI291_15165</name>
</gene>
<keyword evidence="1" id="KW-0472">Membrane</keyword>
<keyword evidence="3" id="KW-1185">Reference proteome</keyword>
<comment type="caution">
    <text evidence="2">The sequence shown here is derived from an EMBL/GenBank/DDBJ whole genome shotgun (WGS) entry which is preliminary data.</text>
</comment>
<dbReference type="OrthoDB" id="7446256at2"/>
<dbReference type="AlphaFoldDB" id="A0A428KME6"/>
<feature type="transmembrane region" description="Helical" evidence="1">
    <location>
        <begin position="105"/>
        <end position="123"/>
    </location>
</feature>
<keyword evidence="1" id="KW-1133">Transmembrane helix</keyword>
<feature type="transmembrane region" description="Helical" evidence="1">
    <location>
        <begin position="248"/>
        <end position="271"/>
    </location>
</feature>
<protein>
    <submittedName>
        <fullName evidence="2">DUF3667 domain-containing protein</fullName>
    </submittedName>
</protein>
<proteinExistence type="predicted"/>
<evidence type="ECO:0000313" key="3">
    <source>
        <dbReference type="Proteomes" id="UP000273500"/>
    </source>
</evidence>
<name>A0A428KME6_9BACT</name>
<keyword evidence="1" id="KW-0812">Transmembrane</keyword>
<accession>A0A428KME6</accession>
<sequence length="369" mass="42157">MFILRRPIHRSYSSPAMAHSASPLAACANCERPFIAAENFCPNCGQQNHALDLSFGHVAEEVLEGVFHFDSKVFRTLRLLLFAPGALTRRFWEGRRVAYVPPVRLYIFISFLFFLLLSVALHAPEHGERHTIGQQLQQTSIRFRADSIRLARTQPTADAKRVLLNRRHVRFLNGFVNSDVNSDTADYRRWNGVLYTPLEWRELPTYSASQFDALLLRHGQEPSFLSRFMGRQGYRIMQSTDSEVSHQFVRGISLMMFVLMPVFALLLKLLYLRRRQYYLAHLMFAIHVHCFVFLLCSLSMILTLFARVPAKSALLLVPLVAVYLLAAQREAYQQNWLKTVAKFSVLTGLYSVTIAGGMMAALILSLVLV</sequence>
<feature type="transmembrane region" description="Helical" evidence="1">
    <location>
        <begin position="347"/>
        <end position="368"/>
    </location>
</feature>
<reference evidence="2 3" key="1">
    <citation type="submission" date="2018-12" db="EMBL/GenBank/DDBJ databases">
        <authorList>
            <person name="Feng G."/>
            <person name="Zhu H."/>
        </authorList>
    </citation>
    <scope>NUCLEOTIDE SEQUENCE [LARGE SCALE GENOMIC DNA]</scope>
    <source>
        <strain evidence="2 3">KCTC 12533</strain>
    </source>
</reference>
<evidence type="ECO:0000256" key="1">
    <source>
        <dbReference type="SAM" id="Phobius"/>
    </source>
</evidence>
<organism evidence="2 3">
    <name type="scientific">Hymenobacter rigui</name>
    <dbReference type="NCBI Taxonomy" id="334424"/>
    <lineage>
        <taxon>Bacteria</taxon>
        <taxon>Pseudomonadati</taxon>
        <taxon>Bacteroidota</taxon>
        <taxon>Cytophagia</taxon>
        <taxon>Cytophagales</taxon>
        <taxon>Hymenobacteraceae</taxon>
        <taxon>Hymenobacter</taxon>
    </lineage>
</organism>
<dbReference type="EMBL" id="RWIT01000008">
    <property type="protein sequence ID" value="RSK47595.1"/>
    <property type="molecule type" value="Genomic_DNA"/>
</dbReference>